<gene>
    <name evidence="1" type="ORF">O1611_g2461</name>
</gene>
<proteinExistence type="predicted"/>
<evidence type="ECO:0000313" key="1">
    <source>
        <dbReference type="EMBL" id="KAJ8131166.1"/>
    </source>
</evidence>
<evidence type="ECO:0000313" key="2">
    <source>
        <dbReference type="Proteomes" id="UP001153332"/>
    </source>
</evidence>
<name>A0ACC2JUG1_9PEZI</name>
<keyword evidence="2" id="KW-1185">Reference proteome</keyword>
<sequence length="718" mass="81204">MSFGYSIGDVFAIAGVIERIVNEVRAYQSAPLHFQRLAVELGFLSTVCKQVFELRPSLPDELHHIGRIRAIAIQCLGPLQEFEARMATYENTLGTHGNQCGATGSGSKGATREKIKHLGRRLHWSVIERHDVDGLRAILTSEILAINTLLTMMEWRSLQSQKSVSQEYLTQLRTLIRTTNDAATEIKQFLIDCKLASENLQDLIISGNVTQAQQIQILTAIESKTGETRKAVNDLSQWHQQYTAGVKSAVDNVSTQIVRLFSFTAYMEDWIRKIVQYCKDIIAMVDRNTQILLTLHSMMTRLSVLLNRSGVSLPILEFENPFGHTLALPYQLCDTWDGLNRLLLCMFFNKPGLKLVELGRFLITNTNTNRIIKPTLWSASIAPGDRVFMSMVLERIGHKGKLCPRCHRPLPNLSSASAICNHCQLWSSRVDYNNVTLGISESSNKSGIPVPPPEAPLLWSSRWNGTWRPNDMTEQDIRSYSISKRKRRGIYPGEDTPLSDLADDEIEESFRRVHVIPFQGDPLEALIKIGQRCRDLVVEFSSGHLGLYDTLSASPFKDTFSSILSDLEEIRAMGISPMLELCTRQGLVDKHAILDANFMRTSMMLRNAPLGPEFSWINVLGLAKWLTNSEGTTNLNKQQDGYICYDSTNHPLRGTKYWPRSPSSQPKNYPWSSIHPGFVHNLKFHKHPMPRQEEVKLMFMTNQRVGHGHTRLVYGEEA</sequence>
<comment type="caution">
    <text evidence="1">The sequence shown here is derived from an EMBL/GenBank/DDBJ whole genome shotgun (WGS) entry which is preliminary data.</text>
</comment>
<dbReference type="EMBL" id="JAPUUL010000345">
    <property type="protein sequence ID" value="KAJ8131166.1"/>
    <property type="molecule type" value="Genomic_DNA"/>
</dbReference>
<protein>
    <submittedName>
        <fullName evidence="1">Uncharacterized protein</fullName>
    </submittedName>
</protein>
<reference evidence="1" key="1">
    <citation type="submission" date="2022-12" db="EMBL/GenBank/DDBJ databases">
        <title>Genome Sequence of Lasiodiplodia mahajangana.</title>
        <authorList>
            <person name="Buettner E."/>
        </authorList>
    </citation>
    <scope>NUCLEOTIDE SEQUENCE</scope>
    <source>
        <strain evidence="1">VT137</strain>
    </source>
</reference>
<organism evidence="1 2">
    <name type="scientific">Lasiodiplodia mahajangana</name>
    <dbReference type="NCBI Taxonomy" id="1108764"/>
    <lineage>
        <taxon>Eukaryota</taxon>
        <taxon>Fungi</taxon>
        <taxon>Dikarya</taxon>
        <taxon>Ascomycota</taxon>
        <taxon>Pezizomycotina</taxon>
        <taxon>Dothideomycetes</taxon>
        <taxon>Dothideomycetes incertae sedis</taxon>
        <taxon>Botryosphaeriales</taxon>
        <taxon>Botryosphaeriaceae</taxon>
        <taxon>Lasiodiplodia</taxon>
    </lineage>
</organism>
<accession>A0ACC2JUG1</accession>
<dbReference type="Proteomes" id="UP001153332">
    <property type="component" value="Unassembled WGS sequence"/>
</dbReference>